<dbReference type="Gene3D" id="3.40.50.300">
    <property type="entry name" value="P-loop containing nucleotide triphosphate hydrolases"/>
    <property type="match status" value="1"/>
</dbReference>
<evidence type="ECO:0000256" key="5">
    <source>
        <dbReference type="ARBA" id="ARBA00022741"/>
    </source>
</evidence>
<keyword evidence="2" id="KW-0813">Transport</keyword>
<evidence type="ECO:0000259" key="11">
    <source>
        <dbReference type="PROSITE" id="PS50893"/>
    </source>
</evidence>
<feature type="domain" description="ABC transmembrane type-1" evidence="12">
    <location>
        <begin position="1"/>
        <end position="243"/>
    </location>
</feature>
<evidence type="ECO:0000256" key="7">
    <source>
        <dbReference type="ARBA" id="ARBA00022989"/>
    </source>
</evidence>
<proteinExistence type="inferred from homology"/>
<keyword evidence="6" id="KW-0067">ATP-binding</keyword>
<dbReference type="GO" id="GO:0005886">
    <property type="term" value="C:plasma membrane"/>
    <property type="evidence" value="ECO:0007669"/>
    <property type="project" value="UniProtKB-SubCell"/>
</dbReference>
<dbReference type="InterPro" id="IPR017871">
    <property type="entry name" value="ABC_transporter-like_CS"/>
</dbReference>
<organism evidence="13 14">
    <name type="scientific">Nocardiopsis composta</name>
    <dbReference type="NCBI Taxonomy" id="157465"/>
    <lineage>
        <taxon>Bacteria</taxon>
        <taxon>Bacillati</taxon>
        <taxon>Actinomycetota</taxon>
        <taxon>Actinomycetes</taxon>
        <taxon>Streptosporangiales</taxon>
        <taxon>Nocardiopsidaceae</taxon>
        <taxon>Nocardiopsis</taxon>
    </lineage>
</organism>
<dbReference type="EMBL" id="JACHDB010000001">
    <property type="protein sequence ID" value="MBB5431795.1"/>
    <property type="molecule type" value="Genomic_DNA"/>
</dbReference>
<feature type="transmembrane region" description="Helical" evidence="10">
    <location>
        <begin position="190"/>
        <end position="210"/>
    </location>
</feature>
<evidence type="ECO:0000313" key="14">
    <source>
        <dbReference type="Proteomes" id="UP000572635"/>
    </source>
</evidence>
<dbReference type="GO" id="GO:0016887">
    <property type="term" value="F:ATP hydrolysis activity"/>
    <property type="evidence" value="ECO:0007669"/>
    <property type="project" value="InterPro"/>
</dbReference>
<name>A0A7W8QK96_9ACTN</name>
<keyword evidence="14" id="KW-1185">Reference proteome</keyword>
<dbReference type="InterPro" id="IPR011527">
    <property type="entry name" value="ABC1_TM_dom"/>
</dbReference>
<evidence type="ECO:0000256" key="1">
    <source>
        <dbReference type="ARBA" id="ARBA00004651"/>
    </source>
</evidence>
<feature type="transmembrane region" description="Helical" evidence="10">
    <location>
        <begin position="76"/>
        <end position="96"/>
    </location>
</feature>
<dbReference type="PANTHER" id="PTHR43394:SF1">
    <property type="entry name" value="ATP-BINDING CASSETTE SUB-FAMILY B MEMBER 10, MITOCHONDRIAL"/>
    <property type="match status" value="1"/>
</dbReference>
<dbReference type="PROSITE" id="PS50893">
    <property type="entry name" value="ABC_TRANSPORTER_2"/>
    <property type="match status" value="1"/>
</dbReference>
<dbReference type="SUPFAM" id="SSF90123">
    <property type="entry name" value="ABC transporter transmembrane region"/>
    <property type="match status" value="1"/>
</dbReference>
<comment type="similarity">
    <text evidence="9">Belongs to the ABC transporter superfamily. Lipid exporter (TC 3.A.1.106) family.</text>
</comment>
<comment type="subcellular location">
    <subcellularLocation>
        <location evidence="1">Cell membrane</location>
        <topology evidence="1">Multi-pass membrane protein</topology>
    </subcellularLocation>
</comment>
<dbReference type="PROSITE" id="PS00211">
    <property type="entry name" value="ABC_TRANSPORTER_1"/>
    <property type="match status" value="1"/>
</dbReference>
<dbReference type="Gene3D" id="1.20.1560.10">
    <property type="entry name" value="ABC transporter type 1, transmembrane domain"/>
    <property type="match status" value="1"/>
</dbReference>
<dbReference type="InterPro" id="IPR036640">
    <property type="entry name" value="ABC1_TM_sf"/>
</dbReference>
<keyword evidence="4 10" id="KW-0812">Transmembrane</keyword>
<feature type="transmembrane region" description="Helical" evidence="10">
    <location>
        <begin position="103"/>
        <end position="122"/>
    </location>
</feature>
<evidence type="ECO:0000256" key="3">
    <source>
        <dbReference type="ARBA" id="ARBA00022475"/>
    </source>
</evidence>
<gene>
    <name evidence="13" type="ORF">HDA36_001879</name>
</gene>
<dbReference type="Pfam" id="PF00664">
    <property type="entry name" value="ABC_membrane"/>
    <property type="match status" value="1"/>
</dbReference>
<dbReference type="SUPFAM" id="SSF52540">
    <property type="entry name" value="P-loop containing nucleoside triphosphate hydrolases"/>
    <property type="match status" value="1"/>
</dbReference>
<dbReference type="CDD" id="cd18551">
    <property type="entry name" value="ABC_6TM_LmrA_like"/>
    <property type="match status" value="1"/>
</dbReference>
<dbReference type="InterPro" id="IPR039421">
    <property type="entry name" value="Type_1_exporter"/>
</dbReference>
<feature type="transmembrane region" description="Helical" evidence="10">
    <location>
        <begin position="217"/>
        <end position="239"/>
    </location>
</feature>
<evidence type="ECO:0000256" key="6">
    <source>
        <dbReference type="ARBA" id="ARBA00022840"/>
    </source>
</evidence>
<keyword evidence="7 10" id="KW-1133">Transmembrane helix</keyword>
<evidence type="ECO:0000256" key="9">
    <source>
        <dbReference type="ARBA" id="ARBA00061644"/>
    </source>
</evidence>
<evidence type="ECO:0000313" key="13">
    <source>
        <dbReference type="EMBL" id="MBB5431795.1"/>
    </source>
</evidence>
<keyword evidence="8 10" id="KW-0472">Membrane</keyword>
<evidence type="ECO:0000256" key="10">
    <source>
        <dbReference type="SAM" id="Phobius"/>
    </source>
</evidence>
<dbReference type="SMART" id="SM00382">
    <property type="entry name" value="AAA"/>
    <property type="match status" value="1"/>
</dbReference>
<dbReference type="AlphaFoldDB" id="A0A7W8QK96"/>
<reference evidence="13 14" key="1">
    <citation type="submission" date="2020-08" db="EMBL/GenBank/DDBJ databases">
        <title>Sequencing the genomes of 1000 actinobacteria strains.</title>
        <authorList>
            <person name="Klenk H.-P."/>
        </authorList>
    </citation>
    <scope>NUCLEOTIDE SEQUENCE [LARGE SCALE GENOMIC DNA]</scope>
    <source>
        <strain evidence="13 14">DSM 44551</strain>
    </source>
</reference>
<keyword evidence="3" id="KW-1003">Cell membrane</keyword>
<evidence type="ECO:0000259" key="12">
    <source>
        <dbReference type="PROSITE" id="PS50929"/>
    </source>
</evidence>
<comment type="caution">
    <text evidence="13">The sequence shown here is derived from an EMBL/GenBank/DDBJ whole genome shotgun (WGS) entry which is preliminary data.</text>
</comment>
<dbReference type="Pfam" id="PF00005">
    <property type="entry name" value="ABC_tran"/>
    <property type="match status" value="1"/>
</dbReference>
<evidence type="ECO:0000256" key="2">
    <source>
        <dbReference type="ARBA" id="ARBA00022448"/>
    </source>
</evidence>
<evidence type="ECO:0000256" key="4">
    <source>
        <dbReference type="ARBA" id="ARBA00022692"/>
    </source>
</evidence>
<dbReference type="InterPro" id="IPR003593">
    <property type="entry name" value="AAA+_ATPase"/>
</dbReference>
<dbReference type="PROSITE" id="PS50929">
    <property type="entry name" value="ABC_TM1F"/>
    <property type="match status" value="1"/>
</dbReference>
<sequence>MLLLTGVVLGGAVLGALGSFLLERTGQGVVLEVRRNLVNSLVRLHVSEVDRIKPGDLVSRLTADTTLLRSVATSGLVNITTSGVLLIGGVAIMLVLDWRLFSVAAGMIATVALLAAVVMPRISAATQASQAALGEMGARLERLLGAFRTVKASSGEEREAARLHEAAERSWRSGVAVAGWTALSATTTSLAANTAFLAILAVGGGLVATGSMEISTLIAFLLLLFYLVQPIAGLVSSVAELQTGLAAIRRVDEAAGLRREEKGGPSGAERPREEPASVELKDVVFRYHPDLPLVHQGVSFRAAGAGLTALVGPSGAGKTTVFSLVERFYDPAAGKVLLDGTDVRDWPLEALRAQIGYVEQDAPVLDGSLRQNLVLASPHATAEELAEVVHRARLEDLVSRLPQGLDSEIGHRGTTLSGGERQRVAIARALLRKPRLLLMDEATSQLDAANEKALKEVMLEAAATANVIVVAHRLSTVTAADRIVVMDMGKVRSVGAHADLVDRDELYRGLAVGQLLVSERE</sequence>
<dbReference type="InterPro" id="IPR003439">
    <property type="entry name" value="ABC_transporter-like_ATP-bd"/>
</dbReference>
<evidence type="ECO:0000256" key="8">
    <source>
        <dbReference type="ARBA" id="ARBA00023136"/>
    </source>
</evidence>
<feature type="domain" description="ABC transporter" evidence="11">
    <location>
        <begin position="278"/>
        <end position="513"/>
    </location>
</feature>
<dbReference type="GO" id="GO:0005524">
    <property type="term" value="F:ATP binding"/>
    <property type="evidence" value="ECO:0007669"/>
    <property type="project" value="UniProtKB-KW"/>
</dbReference>
<dbReference type="InterPro" id="IPR027417">
    <property type="entry name" value="P-loop_NTPase"/>
</dbReference>
<dbReference type="FunFam" id="3.40.50.300:FF:000299">
    <property type="entry name" value="ABC transporter ATP-binding protein/permease"/>
    <property type="match status" value="1"/>
</dbReference>
<dbReference type="Proteomes" id="UP000572635">
    <property type="component" value="Unassembled WGS sequence"/>
</dbReference>
<keyword evidence="5" id="KW-0547">Nucleotide-binding</keyword>
<dbReference type="GO" id="GO:0015421">
    <property type="term" value="F:ABC-type oligopeptide transporter activity"/>
    <property type="evidence" value="ECO:0007669"/>
    <property type="project" value="TreeGrafter"/>
</dbReference>
<dbReference type="PANTHER" id="PTHR43394">
    <property type="entry name" value="ATP-DEPENDENT PERMEASE MDL1, MITOCHONDRIAL"/>
    <property type="match status" value="1"/>
</dbReference>
<protein>
    <submittedName>
        <fullName evidence="13">ABC-type multidrug transport system fused ATPase/permease subunit</fullName>
    </submittedName>
</protein>
<accession>A0A7W8QK96</accession>